<keyword evidence="7" id="KW-0547">Nucleotide-binding</keyword>
<dbReference type="GO" id="GO:0005524">
    <property type="term" value="F:ATP binding"/>
    <property type="evidence" value="ECO:0007669"/>
    <property type="project" value="UniProtKB-KW"/>
</dbReference>
<evidence type="ECO:0000256" key="2">
    <source>
        <dbReference type="ARBA" id="ARBA00007599"/>
    </source>
</evidence>
<keyword evidence="5" id="KW-0819">tRNA processing</keyword>
<dbReference type="Pfam" id="PF02367">
    <property type="entry name" value="TsaE"/>
    <property type="match status" value="1"/>
</dbReference>
<dbReference type="GO" id="GO:0002949">
    <property type="term" value="P:tRNA threonylcarbamoyladenosine modification"/>
    <property type="evidence" value="ECO:0007669"/>
    <property type="project" value="InterPro"/>
</dbReference>
<evidence type="ECO:0000256" key="8">
    <source>
        <dbReference type="ARBA" id="ARBA00022840"/>
    </source>
</evidence>
<evidence type="ECO:0000256" key="9">
    <source>
        <dbReference type="ARBA" id="ARBA00022842"/>
    </source>
</evidence>
<gene>
    <name evidence="11" type="ORF">BIY37_05830</name>
</gene>
<protein>
    <recommendedName>
        <fullName evidence="3">tRNA threonylcarbamoyladenosine biosynthesis protein TsaE</fullName>
    </recommendedName>
    <alternativeName>
        <fullName evidence="10">t(6)A37 threonylcarbamoyladenosine biosynthesis protein TsaE</fullName>
    </alternativeName>
</protein>
<keyword evidence="9" id="KW-0460">Magnesium</keyword>
<keyword evidence="6" id="KW-0479">Metal-binding</keyword>
<comment type="caution">
    <text evidence="11">The sequence shown here is derived from an EMBL/GenBank/DDBJ whole genome shotgun (WGS) entry which is preliminary data.</text>
</comment>
<evidence type="ECO:0000256" key="6">
    <source>
        <dbReference type="ARBA" id="ARBA00022723"/>
    </source>
</evidence>
<keyword evidence="8" id="KW-0067">ATP-binding</keyword>
<dbReference type="PANTHER" id="PTHR33540:SF2">
    <property type="entry name" value="TRNA THREONYLCARBAMOYLADENOSINE BIOSYNTHESIS PROTEIN TSAE"/>
    <property type="match status" value="1"/>
</dbReference>
<evidence type="ECO:0000256" key="10">
    <source>
        <dbReference type="ARBA" id="ARBA00032441"/>
    </source>
</evidence>
<dbReference type="PANTHER" id="PTHR33540">
    <property type="entry name" value="TRNA THREONYLCARBAMOYLADENOSINE BIOSYNTHESIS PROTEIN TSAE"/>
    <property type="match status" value="1"/>
</dbReference>
<name>A0A1V6M0U0_9BACT</name>
<evidence type="ECO:0000256" key="3">
    <source>
        <dbReference type="ARBA" id="ARBA00019010"/>
    </source>
</evidence>
<evidence type="ECO:0000313" key="11">
    <source>
        <dbReference type="EMBL" id="OQD45956.1"/>
    </source>
</evidence>
<evidence type="ECO:0000256" key="1">
    <source>
        <dbReference type="ARBA" id="ARBA00004496"/>
    </source>
</evidence>
<evidence type="ECO:0000256" key="5">
    <source>
        <dbReference type="ARBA" id="ARBA00022694"/>
    </source>
</evidence>
<dbReference type="Gene3D" id="3.40.50.300">
    <property type="entry name" value="P-loop containing nucleotide triphosphate hydrolases"/>
    <property type="match status" value="1"/>
</dbReference>
<sequence>MKKKPLIFKSMRVDETIRFGLKLGMLLSFGDVVALIGELGAGKTTLVKGIARGLGVTDMRTVKSPTFSLVHTYKGRVPIYHFDAYRLGDTQEMLNIGSDEMIYGNGVTIVEWADNVSGCLPQRYLEITLTFISENERDITMRGCGNHYDTIIKCLRDDKIFLLRDHIMYFNN</sequence>
<dbReference type="NCBIfam" id="TIGR00150">
    <property type="entry name" value="T6A_YjeE"/>
    <property type="match status" value="1"/>
</dbReference>
<dbReference type="InterPro" id="IPR027417">
    <property type="entry name" value="P-loop_NTPase"/>
</dbReference>
<dbReference type="AlphaFoldDB" id="A0A1V6M0U0"/>
<reference evidence="11 12" key="1">
    <citation type="journal article" date="2016" name="Genome Announc.">
        <title>Draft Genome Sequence of the Anaerobic Ammonium-Oxidizing Bacterium 'Candidatus Brocadia sp. 40'.</title>
        <authorList>
            <person name="Ali M."/>
            <person name="Haroon M.F."/>
            <person name="Narita Y."/>
            <person name="Zhang L."/>
            <person name="Rangel Shaw D."/>
            <person name="Okabe S."/>
            <person name="Saikaly P.E."/>
        </authorList>
    </citation>
    <scope>NUCLEOTIDE SEQUENCE [LARGE SCALE GENOMIC DNA]</scope>
    <source>
        <strain evidence="11 12">40</strain>
    </source>
</reference>
<proteinExistence type="inferred from homology"/>
<dbReference type="GO" id="GO:0005737">
    <property type="term" value="C:cytoplasm"/>
    <property type="evidence" value="ECO:0007669"/>
    <property type="project" value="UniProtKB-SubCell"/>
</dbReference>
<dbReference type="GO" id="GO:0046872">
    <property type="term" value="F:metal ion binding"/>
    <property type="evidence" value="ECO:0007669"/>
    <property type="project" value="UniProtKB-KW"/>
</dbReference>
<comment type="subcellular location">
    <subcellularLocation>
        <location evidence="1">Cytoplasm</location>
    </subcellularLocation>
</comment>
<evidence type="ECO:0000256" key="4">
    <source>
        <dbReference type="ARBA" id="ARBA00022490"/>
    </source>
</evidence>
<organism evidence="11 12">
    <name type="scientific">Candidatus Brocadia sapporoensis</name>
    <dbReference type="NCBI Taxonomy" id="392547"/>
    <lineage>
        <taxon>Bacteria</taxon>
        <taxon>Pseudomonadati</taxon>
        <taxon>Planctomycetota</taxon>
        <taxon>Candidatus Brocadiia</taxon>
        <taxon>Candidatus Brocadiales</taxon>
        <taxon>Candidatus Brocadiaceae</taxon>
        <taxon>Candidatus Brocadia</taxon>
    </lineage>
</organism>
<evidence type="ECO:0000313" key="12">
    <source>
        <dbReference type="Proteomes" id="UP000242219"/>
    </source>
</evidence>
<dbReference type="Proteomes" id="UP000242219">
    <property type="component" value="Unassembled WGS sequence"/>
</dbReference>
<dbReference type="GO" id="GO:0016740">
    <property type="term" value="F:transferase activity"/>
    <property type="evidence" value="ECO:0007669"/>
    <property type="project" value="UniProtKB-KW"/>
</dbReference>
<keyword evidence="4" id="KW-0963">Cytoplasm</keyword>
<dbReference type="InterPro" id="IPR003442">
    <property type="entry name" value="T6A_TsaE"/>
</dbReference>
<evidence type="ECO:0000256" key="7">
    <source>
        <dbReference type="ARBA" id="ARBA00022741"/>
    </source>
</evidence>
<accession>A0A1V6M0U0</accession>
<keyword evidence="12" id="KW-1185">Reference proteome</keyword>
<dbReference type="RefSeq" id="WP_070066891.1">
    <property type="nucleotide sequence ID" value="NZ_MJUW02000068.1"/>
</dbReference>
<dbReference type="EMBL" id="MJUW02000068">
    <property type="protein sequence ID" value="OQD45956.1"/>
    <property type="molecule type" value="Genomic_DNA"/>
</dbReference>
<dbReference type="SUPFAM" id="SSF52540">
    <property type="entry name" value="P-loop containing nucleoside triphosphate hydrolases"/>
    <property type="match status" value="1"/>
</dbReference>
<comment type="similarity">
    <text evidence="2">Belongs to the TsaE family.</text>
</comment>